<accession>A0A0M3I1S0</accession>
<dbReference type="AlphaFoldDB" id="A0A0M3I1S0"/>
<proteinExistence type="predicted"/>
<organism evidence="1 2">
    <name type="scientific">Ascaris lumbricoides</name>
    <name type="common">Giant roundworm</name>
    <dbReference type="NCBI Taxonomy" id="6252"/>
    <lineage>
        <taxon>Eukaryota</taxon>
        <taxon>Metazoa</taxon>
        <taxon>Ecdysozoa</taxon>
        <taxon>Nematoda</taxon>
        <taxon>Chromadorea</taxon>
        <taxon>Rhabditida</taxon>
        <taxon>Spirurina</taxon>
        <taxon>Ascaridomorpha</taxon>
        <taxon>Ascaridoidea</taxon>
        <taxon>Ascarididae</taxon>
        <taxon>Ascaris</taxon>
    </lineage>
</organism>
<evidence type="ECO:0000313" key="2">
    <source>
        <dbReference type="WBParaSite" id="ALUE_0001028601-mRNA-1"/>
    </source>
</evidence>
<dbReference type="WBParaSite" id="ALUE_0001028601-mRNA-1">
    <property type="protein sequence ID" value="ALUE_0001028601-mRNA-1"/>
    <property type="gene ID" value="ALUE_0001028601"/>
</dbReference>
<evidence type="ECO:0000313" key="1">
    <source>
        <dbReference type="Proteomes" id="UP000036681"/>
    </source>
</evidence>
<keyword evidence="1" id="KW-1185">Reference proteome</keyword>
<reference evidence="2" key="1">
    <citation type="submission" date="2017-02" db="UniProtKB">
        <authorList>
            <consortium name="WormBaseParasite"/>
        </authorList>
    </citation>
    <scope>IDENTIFICATION</scope>
</reference>
<protein>
    <submittedName>
        <fullName evidence="2">HTH_Tnp_4 domain-containing protein</fullName>
    </submittedName>
</protein>
<name>A0A0M3I1S0_ASCLU</name>
<dbReference type="Proteomes" id="UP000036681">
    <property type="component" value="Unplaced"/>
</dbReference>
<sequence>MEINAETAISTHLIQKPLQIKRSGKSASARTFSEQTVASLHFMPYRTVRREICKLILKLRALQRIGKNCSIVIGKGSLSQPTTPLVSHIIIP</sequence>